<keyword evidence="9 12" id="KW-0472">Membrane</keyword>
<dbReference type="PANTHER" id="PTHR12714">
    <property type="entry name" value="PROTEIN-S ISOPRENYLCYSTEINE O-METHYLTRANSFERASE"/>
    <property type="match status" value="1"/>
</dbReference>
<reference evidence="14" key="1">
    <citation type="submission" date="2014-04" db="EMBL/GenBank/DDBJ databases">
        <title>Evolutionary Origins and Diversification of the Mycorrhizal Mutualists.</title>
        <authorList>
            <consortium name="DOE Joint Genome Institute"/>
            <consortium name="Mycorrhizal Genomics Consortium"/>
            <person name="Kohler A."/>
            <person name="Kuo A."/>
            <person name="Nagy L.G."/>
            <person name="Floudas D."/>
            <person name="Copeland A."/>
            <person name="Barry K.W."/>
            <person name="Cichocki N."/>
            <person name="Veneault-Fourrey C."/>
            <person name="LaButti K."/>
            <person name="Lindquist E.A."/>
            <person name="Lipzen A."/>
            <person name="Lundell T."/>
            <person name="Morin E."/>
            <person name="Murat C."/>
            <person name="Riley R."/>
            <person name="Ohm R."/>
            <person name="Sun H."/>
            <person name="Tunlid A."/>
            <person name="Henrissat B."/>
            <person name="Grigoriev I.V."/>
            <person name="Hibbett D.S."/>
            <person name="Martin F."/>
        </authorList>
    </citation>
    <scope>NUCLEOTIDE SEQUENCE [LARGE SCALE GENOMIC DNA]</scope>
    <source>
        <strain evidence="14">FD-334 SS-4</strain>
    </source>
</reference>
<dbReference type="EMBL" id="KN817596">
    <property type="protein sequence ID" value="KJA17925.1"/>
    <property type="molecule type" value="Genomic_DNA"/>
</dbReference>
<dbReference type="AlphaFoldDB" id="A0A0D2PC91"/>
<evidence type="ECO:0000256" key="3">
    <source>
        <dbReference type="ARBA" id="ARBA00022603"/>
    </source>
</evidence>
<evidence type="ECO:0000256" key="1">
    <source>
        <dbReference type="ARBA" id="ARBA00004127"/>
    </source>
</evidence>
<dbReference type="OMA" id="SGIACCV"/>
<dbReference type="Proteomes" id="UP000054270">
    <property type="component" value="Unassembled WGS sequence"/>
</dbReference>
<feature type="transmembrane region" description="Helical" evidence="12">
    <location>
        <begin position="92"/>
        <end position="116"/>
    </location>
</feature>
<organism evidence="13 14">
    <name type="scientific">Hypholoma sublateritium (strain FD-334 SS-4)</name>
    <dbReference type="NCBI Taxonomy" id="945553"/>
    <lineage>
        <taxon>Eukaryota</taxon>
        <taxon>Fungi</taxon>
        <taxon>Dikarya</taxon>
        <taxon>Basidiomycota</taxon>
        <taxon>Agaricomycotina</taxon>
        <taxon>Agaricomycetes</taxon>
        <taxon>Agaricomycetidae</taxon>
        <taxon>Agaricales</taxon>
        <taxon>Agaricineae</taxon>
        <taxon>Strophariaceae</taxon>
        <taxon>Hypholoma</taxon>
    </lineage>
</organism>
<evidence type="ECO:0000256" key="5">
    <source>
        <dbReference type="ARBA" id="ARBA00022692"/>
    </source>
</evidence>
<evidence type="ECO:0000256" key="12">
    <source>
        <dbReference type="SAM" id="Phobius"/>
    </source>
</evidence>
<protein>
    <recommendedName>
        <fullName evidence="15">Protein-S-isoprenylcysteine O-methyltransferase</fullName>
    </recommendedName>
</protein>
<comment type="subcellular location">
    <subcellularLocation>
        <location evidence="1">Endomembrane system</location>
        <topology evidence="1">Multi-pass membrane protein</topology>
    </subcellularLocation>
</comment>
<keyword evidence="4" id="KW-0949">S-adenosyl-L-methionine</keyword>
<dbReference type="GO" id="GO:0032259">
    <property type="term" value="P:methylation"/>
    <property type="evidence" value="ECO:0007669"/>
    <property type="project" value="UniProtKB-KW"/>
</dbReference>
<keyword evidence="7 12" id="KW-1133">Transmembrane helix</keyword>
<feature type="transmembrane region" description="Helical" evidence="12">
    <location>
        <begin position="181"/>
        <end position="203"/>
    </location>
</feature>
<dbReference type="UniPathway" id="UPA00753"/>
<evidence type="ECO:0000256" key="10">
    <source>
        <dbReference type="ARBA" id="ARBA00023209"/>
    </source>
</evidence>
<keyword evidence="3" id="KW-0489">Methyltransferase</keyword>
<dbReference type="PANTHER" id="PTHR12714:SF9">
    <property type="entry name" value="PROTEIN-S-ISOPRENYLCYSTEINE O-METHYLTRANSFERASE"/>
    <property type="match status" value="1"/>
</dbReference>
<keyword evidence="2" id="KW-0444">Lipid biosynthesis</keyword>
<evidence type="ECO:0000256" key="2">
    <source>
        <dbReference type="ARBA" id="ARBA00022516"/>
    </source>
</evidence>
<proteinExistence type="predicted"/>
<dbReference type="STRING" id="945553.A0A0D2PC91"/>
<evidence type="ECO:0000256" key="7">
    <source>
        <dbReference type="ARBA" id="ARBA00022989"/>
    </source>
</evidence>
<evidence type="ECO:0000313" key="13">
    <source>
        <dbReference type="EMBL" id="KJA17925.1"/>
    </source>
</evidence>
<dbReference type="InterPro" id="IPR007318">
    <property type="entry name" value="Phopholipid_MeTrfase"/>
</dbReference>
<accession>A0A0D2PC91</accession>
<sequence>MSLAKIPLIVAFSLAFKRCITSPNPAPPKAERFSKKTLNTAWYTQELPKYATSMQLLAGLAEIALILAAYNPDAPLSKLILRTLLFPGGNAANLRLTPATLAGGLMMVTGTLIRVVTFRYLGKFFRFEASIQKDHQLVTGGPYAVVRHPSYTGLLISHPGWFLWQFGAGSWVRESGLWGTLLGKLGVSAFAVLVILGTLNLTLGRMSSEDKALQARFGTQWDQWASRVRYMVVPGIY</sequence>
<evidence type="ECO:0000256" key="9">
    <source>
        <dbReference type="ARBA" id="ARBA00023136"/>
    </source>
</evidence>
<keyword evidence="8" id="KW-0443">Lipid metabolism</keyword>
<keyword evidence="6" id="KW-0256">Endoplasmic reticulum</keyword>
<keyword evidence="10" id="KW-0594">Phospholipid biosynthesis</keyword>
<dbReference type="GO" id="GO:0012505">
    <property type="term" value="C:endomembrane system"/>
    <property type="evidence" value="ECO:0007669"/>
    <property type="project" value="UniProtKB-SubCell"/>
</dbReference>
<dbReference type="OrthoDB" id="422086at2759"/>
<evidence type="ECO:0000256" key="8">
    <source>
        <dbReference type="ARBA" id="ARBA00023098"/>
    </source>
</evidence>
<evidence type="ECO:0000256" key="6">
    <source>
        <dbReference type="ARBA" id="ARBA00022824"/>
    </source>
</evidence>
<evidence type="ECO:0008006" key="15">
    <source>
        <dbReference type="Google" id="ProtNLM"/>
    </source>
</evidence>
<evidence type="ECO:0000313" key="14">
    <source>
        <dbReference type="Proteomes" id="UP000054270"/>
    </source>
</evidence>
<keyword evidence="11" id="KW-1208">Phospholipid metabolism</keyword>
<dbReference type="GO" id="GO:0006656">
    <property type="term" value="P:phosphatidylcholine biosynthetic process"/>
    <property type="evidence" value="ECO:0007669"/>
    <property type="project" value="UniProtKB-UniPathway"/>
</dbReference>
<keyword evidence="5 12" id="KW-0812">Transmembrane</keyword>
<keyword evidence="3" id="KW-0808">Transferase</keyword>
<name>A0A0D2PC91_HYPSF</name>
<dbReference type="Pfam" id="PF04191">
    <property type="entry name" value="PEMT"/>
    <property type="match status" value="1"/>
</dbReference>
<keyword evidence="14" id="KW-1185">Reference proteome</keyword>
<gene>
    <name evidence="13" type="ORF">HYPSUDRAFT_191585</name>
</gene>
<dbReference type="Gene3D" id="1.20.120.1630">
    <property type="match status" value="1"/>
</dbReference>
<dbReference type="GO" id="GO:0008168">
    <property type="term" value="F:methyltransferase activity"/>
    <property type="evidence" value="ECO:0007669"/>
    <property type="project" value="UniProtKB-KW"/>
</dbReference>
<evidence type="ECO:0000256" key="11">
    <source>
        <dbReference type="ARBA" id="ARBA00023264"/>
    </source>
</evidence>
<evidence type="ECO:0000256" key="4">
    <source>
        <dbReference type="ARBA" id="ARBA00022691"/>
    </source>
</evidence>